<keyword evidence="2" id="KW-0808">Transferase</keyword>
<feature type="compositionally biased region" description="Basic and acidic residues" evidence="4">
    <location>
        <begin position="1"/>
        <end position="17"/>
    </location>
</feature>
<feature type="domain" description="Methyltransferase" evidence="5">
    <location>
        <begin position="70"/>
        <end position="162"/>
    </location>
</feature>
<proteinExistence type="predicted"/>
<evidence type="ECO:0000313" key="6">
    <source>
        <dbReference type="EMBL" id="ACV07281.1"/>
    </source>
</evidence>
<dbReference type="RefSeq" id="WP_015780212.1">
    <property type="nucleotide sequence ID" value="NC_013169.1"/>
</dbReference>
<evidence type="ECO:0000256" key="3">
    <source>
        <dbReference type="ARBA" id="ARBA00022691"/>
    </source>
</evidence>
<sequence>MSDPHPHPHDGPGEPPHHPHGPGHGRAPASEHPPTSAEHWDERYAGEPTWSGDPNGALVAEVAGLTPGRVLDIGCGEGADAVWLAQQGWTVTALDISPNAVALTRAAAERAGVEVTGIAAPFTEAELAPGSFDLVSAMYPVLERTADKRAERRLAELVAPGGTLLLVNHEIDPAHVHEGHEGFDPMRFLDPAAVRASLGPGRAGPGRAGPGRAGPGGHGQRGAGASRGRRGRGGAHGGPGGARAEAVSGARGRWGERADGVSSPHRGGAPASGSRDASAHTAPLSPRPVPSPLYHRPMEPITKRANSLLHGTEEVSWRGSPVKGIWVGGRVTADDHGVAFAPNAMNKSMHPMDTTWRIEYAEIRRVRVRYGVGTKIVELHGDDRVATFRCFGARRVAAEIAQRATAPLEG</sequence>
<evidence type="ECO:0000256" key="1">
    <source>
        <dbReference type="ARBA" id="ARBA00022603"/>
    </source>
</evidence>
<dbReference type="PANTHER" id="PTHR43464">
    <property type="entry name" value="METHYLTRANSFERASE"/>
    <property type="match status" value="1"/>
</dbReference>
<dbReference type="SUPFAM" id="SSF53335">
    <property type="entry name" value="S-adenosyl-L-methionine-dependent methyltransferases"/>
    <property type="match status" value="1"/>
</dbReference>
<dbReference type="PANTHER" id="PTHR43464:SF19">
    <property type="entry name" value="UBIQUINONE BIOSYNTHESIS O-METHYLTRANSFERASE, MITOCHONDRIAL"/>
    <property type="match status" value="1"/>
</dbReference>
<dbReference type="CDD" id="cd02440">
    <property type="entry name" value="AdoMet_MTases"/>
    <property type="match status" value="1"/>
</dbReference>
<evidence type="ECO:0000259" key="5">
    <source>
        <dbReference type="Pfam" id="PF13649"/>
    </source>
</evidence>
<keyword evidence="1 6" id="KW-0489">Methyltransferase</keyword>
<feature type="region of interest" description="Disordered" evidence="4">
    <location>
        <begin position="196"/>
        <end position="295"/>
    </location>
</feature>
<evidence type="ECO:0000256" key="2">
    <source>
        <dbReference type="ARBA" id="ARBA00022679"/>
    </source>
</evidence>
<dbReference type="Gene3D" id="3.40.50.150">
    <property type="entry name" value="Vaccinia Virus protein VP39"/>
    <property type="match status" value="1"/>
</dbReference>
<keyword evidence="7" id="KW-1185">Reference proteome</keyword>
<dbReference type="Pfam" id="PF13649">
    <property type="entry name" value="Methyltransf_25"/>
    <property type="match status" value="1"/>
</dbReference>
<evidence type="ECO:0000313" key="7">
    <source>
        <dbReference type="Proteomes" id="UP000006666"/>
    </source>
</evidence>
<dbReference type="EMBL" id="CP001686">
    <property type="protein sequence ID" value="ACV07281.1"/>
    <property type="molecule type" value="Genomic_DNA"/>
</dbReference>
<dbReference type="KEGG" id="kse:Ksed_23050"/>
<dbReference type="AlphaFoldDB" id="C7NM32"/>
<feature type="compositionally biased region" description="Gly residues" evidence="4">
    <location>
        <begin position="201"/>
        <end position="222"/>
    </location>
</feature>
<dbReference type="STRING" id="478801.Ksed_23050"/>
<evidence type="ECO:0000256" key="4">
    <source>
        <dbReference type="SAM" id="MobiDB-lite"/>
    </source>
</evidence>
<dbReference type="HOGENOM" id="CLU_670461_0_0_11"/>
<organism evidence="6 7">
    <name type="scientific">Kytococcus sedentarius (strain ATCC 14392 / DSM 20547 / JCM 11482 / CCUG 33030 / NBRC 15357 / NCTC 11040 / CCM 314 / 541)</name>
    <name type="common">Micrococcus sedentarius</name>
    <dbReference type="NCBI Taxonomy" id="478801"/>
    <lineage>
        <taxon>Bacteria</taxon>
        <taxon>Bacillati</taxon>
        <taxon>Actinomycetota</taxon>
        <taxon>Actinomycetes</taxon>
        <taxon>Micrococcales</taxon>
        <taxon>Kytococcaceae</taxon>
        <taxon>Kytococcus</taxon>
    </lineage>
</organism>
<dbReference type="InterPro" id="IPR029063">
    <property type="entry name" value="SAM-dependent_MTases_sf"/>
</dbReference>
<protein>
    <submittedName>
        <fullName evidence="6">Methyltransferase family protein</fullName>
    </submittedName>
</protein>
<accession>C7NM32</accession>
<dbReference type="GO" id="GO:0008168">
    <property type="term" value="F:methyltransferase activity"/>
    <property type="evidence" value="ECO:0007669"/>
    <property type="project" value="UniProtKB-KW"/>
</dbReference>
<feature type="region of interest" description="Disordered" evidence="4">
    <location>
        <begin position="1"/>
        <end position="39"/>
    </location>
</feature>
<dbReference type="Proteomes" id="UP000006666">
    <property type="component" value="Chromosome"/>
</dbReference>
<reference evidence="6 7" key="1">
    <citation type="journal article" date="2009" name="Stand. Genomic Sci.">
        <title>Complete genome sequence of Kytococcus sedentarius type strain (541).</title>
        <authorList>
            <person name="Sims D."/>
            <person name="Brettin T."/>
            <person name="Detter J.C."/>
            <person name="Han C."/>
            <person name="Lapidus A."/>
            <person name="Copeland A."/>
            <person name="Glavina Del Rio T."/>
            <person name="Nolan M."/>
            <person name="Chen F."/>
            <person name="Lucas S."/>
            <person name="Tice H."/>
            <person name="Cheng J.F."/>
            <person name="Bruce D."/>
            <person name="Goodwin L."/>
            <person name="Pitluck S."/>
            <person name="Ovchinnikova G."/>
            <person name="Pati A."/>
            <person name="Ivanova N."/>
            <person name="Mavrommatis K."/>
            <person name="Chen A."/>
            <person name="Palaniappan K."/>
            <person name="D'haeseleer P."/>
            <person name="Chain P."/>
            <person name="Bristow J."/>
            <person name="Eisen J.A."/>
            <person name="Markowitz V."/>
            <person name="Hugenholtz P."/>
            <person name="Schneider S."/>
            <person name="Goker M."/>
            <person name="Pukall R."/>
            <person name="Kyrpides N.C."/>
            <person name="Klenk H.P."/>
        </authorList>
    </citation>
    <scope>NUCLEOTIDE SEQUENCE [LARGE SCALE GENOMIC DNA]</scope>
    <source>
        <strain evidence="7">ATCC 14392 / DSM 20547 / JCM 11482 / CCUG 33030 / NBRC 15357 / NCTC 11040 / CCM 314 / 541</strain>
    </source>
</reference>
<dbReference type="GO" id="GO:0032259">
    <property type="term" value="P:methylation"/>
    <property type="evidence" value="ECO:0007669"/>
    <property type="project" value="UniProtKB-KW"/>
</dbReference>
<dbReference type="InterPro" id="IPR041698">
    <property type="entry name" value="Methyltransf_25"/>
</dbReference>
<gene>
    <name evidence="6" type="ordered locus">Ksed_23050</name>
</gene>
<dbReference type="eggNOG" id="COG2227">
    <property type="taxonomic scope" value="Bacteria"/>
</dbReference>
<name>C7NM32_KYTSD</name>
<keyword evidence="3" id="KW-0949">S-adenosyl-L-methionine</keyword>